<dbReference type="OrthoDB" id="6160at2"/>
<dbReference type="EMBL" id="VMSO01000008">
    <property type="protein sequence ID" value="KAA8501485.1"/>
    <property type="molecule type" value="Genomic_DNA"/>
</dbReference>
<evidence type="ECO:0000256" key="3">
    <source>
        <dbReference type="ARBA" id="ARBA00023163"/>
    </source>
</evidence>
<dbReference type="PANTHER" id="PTHR30204">
    <property type="entry name" value="REDOX-CYCLING DRUG-SENSING TRANSCRIPTIONAL ACTIVATOR SOXR"/>
    <property type="match status" value="1"/>
</dbReference>
<dbReference type="InterPro" id="IPR047057">
    <property type="entry name" value="MerR_fam"/>
</dbReference>
<dbReference type="PROSITE" id="PS50937">
    <property type="entry name" value="HTH_MERR_2"/>
    <property type="match status" value="1"/>
</dbReference>
<feature type="domain" description="HTH merR-type" evidence="5">
    <location>
        <begin position="2"/>
        <end position="71"/>
    </location>
</feature>
<dbReference type="Proteomes" id="UP000322025">
    <property type="component" value="Unassembled WGS sequence"/>
</dbReference>
<keyword evidence="3" id="KW-0804">Transcription</keyword>
<keyword evidence="7" id="KW-1185">Reference proteome</keyword>
<dbReference type="Pfam" id="PF13411">
    <property type="entry name" value="MerR_1"/>
    <property type="match status" value="1"/>
</dbReference>
<name>A0A5M9I2F5_9FIRM</name>
<accession>A0A5M9I2F5</accession>
<dbReference type="GO" id="GO:0003700">
    <property type="term" value="F:DNA-binding transcription factor activity"/>
    <property type="evidence" value="ECO:0007669"/>
    <property type="project" value="InterPro"/>
</dbReference>
<keyword evidence="2" id="KW-0238">DNA-binding</keyword>
<keyword evidence="4" id="KW-0175">Coiled coil</keyword>
<protein>
    <submittedName>
        <fullName evidence="6">MerR family transcriptional regulator</fullName>
    </submittedName>
</protein>
<keyword evidence="1" id="KW-0805">Transcription regulation</keyword>
<evidence type="ECO:0000313" key="7">
    <source>
        <dbReference type="Proteomes" id="UP000322025"/>
    </source>
</evidence>
<dbReference type="InterPro" id="IPR009061">
    <property type="entry name" value="DNA-bd_dom_put_sf"/>
</dbReference>
<evidence type="ECO:0000256" key="2">
    <source>
        <dbReference type="ARBA" id="ARBA00023125"/>
    </source>
</evidence>
<dbReference type="InterPro" id="IPR000551">
    <property type="entry name" value="MerR-type_HTH_dom"/>
</dbReference>
<dbReference type="CDD" id="cd00592">
    <property type="entry name" value="HTH_MerR-like"/>
    <property type="match status" value="1"/>
</dbReference>
<sequence>MKYKIGEVSKILNIPVETIRFYETKNLIHPEKDENSNYRYYDIWDMNRLLDYKKYRELEFSLNESLESIQSASLKGFTDKLQEKIDEAEKKMNLYQLKMLKLQNYRNVLKNIPLIIGEYPIVNRPAGYYFINRWYQGEKIRYTRADESGGYFEELLANYTFVENIYRIRKEWFDSGRQEEEFEWGFTIKKKWADALNLRIDERMNYIESVQSIYTILKAKEKEYFSHKMLAGAFDFMAKQGYRLAGDILGNQIASVREDDEDVRYMEIWIPIEPI</sequence>
<dbReference type="SUPFAM" id="SSF46955">
    <property type="entry name" value="Putative DNA-binding domain"/>
    <property type="match status" value="1"/>
</dbReference>
<evidence type="ECO:0000313" key="6">
    <source>
        <dbReference type="EMBL" id="KAA8501485.1"/>
    </source>
</evidence>
<proteinExistence type="predicted"/>
<dbReference type="PANTHER" id="PTHR30204:SF94">
    <property type="entry name" value="HEAVY METAL-DEPENDENT TRANSCRIPTIONAL REGULATOR HI_0293-RELATED"/>
    <property type="match status" value="1"/>
</dbReference>
<evidence type="ECO:0000259" key="5">
    <source>
        <dbReference type="PROSITE" id="PS50937"/>
    </source>
</evidence>
<gene>
    <name evidence="6" type="ORF">FNY66_07705</name>
</gene>
<organism evidence="6 7">
    <name type="scientific">Mediterraneibacter catenae</name>
    <dbReference type="NCBI Taxonomy" id="2594882"/>
    <lineage>
        <taxon>Bacteria</taxon>
        <taxon>Bacillati</taxon>
        <taxon>Bacillota</taxon>
        <taxon>Clostridia</taxon>
        <taxon>Lachnospirales</taxon>
        <taxon>Lachnospiraceae</taxon>
        <taxon>Mediterraneibacter</taxon>
    </lineage>
</organism>
<dbReference type="SMART" id="SM00422">
    <property type="entry name" value="HTH_MERR"/>
    <property type="match status" value="1"/>
</dbReference>
<dbReference type="RefSeq" id="WP_087149816.1">
    <property type="nucleotide sequence ID" value="NZ_VMSO01000008.1"/>
</dbReference>
<dbReference type="Gene3D" id="1.10.1660.10">
    <property type="match status" value="1"/>
</dbReference>
<comment type="caution">
    <text evidence="6">The sequence shown here is derived from an EMBL/GenBank/DDBJ whole genome shotgun (WGS) entry which is preliminary data.</text>
</comment>
<dbReference type="AlphaFoldDB" id="A0A5M9I2F5"/>
<evidence type="ECO:0000256" key="4">
    <source>
        <dbReference type="SAM" id="Coils"/>
    </source>
</evidence>
<dbReference type="GO" id="GO:0003677">
    <property type="term" value="F:DNA binding"/>
    <property type="evidence" value="ECO:0007669"/>
    <property type="project" value="UniProtKB-KW"/>
</dbReference>
<feature type="coiled-coil region" evidence="4">
    <location>
        <begin position="78"/>
        <end position="105"/>
    </location>
</feature>
<reference evidence="6" key="1">
    <citation type="submission" date="2019-07" db="EMBL/GenBank/DDBJ databases">
        <authorList>
            <person name="Wongkuna S."/>
            <person name="Scaria J."/>
        </authorList>
    </citation>
    <scope>NUCLEOTIDE SEQUENCE [LARGE SCALE GENOMIC DNA]</scope>
    <source>
        <strain evidence="6">SW178</strain>
    </source>
</reference>
<evidence type="ECO:0000256" key="1">
    <source>
        <dbReference type="ARBA" id="ARBA00023015"/>
    </source>
</evidence>